<gene>
    <name evidence="2" type="ORF">J2S74_001320</name>
</gene>
<dbReference type="CDD" id="cd10948">
    <property type="entry name" value="CE4_BsPdaA_like"/>
    <property type="match status" value="1"/>
</dbReference>
<dbReference type="Proteomes" id="UP001230005">
    <property type="component" value="Unassembled WGS sequence"/>
</dbReference>
<dbReference type="PROSITE" id="PS51677">
    <property type="entry name" value="NODB"/>
    <property type="match status" value="1"/>
</dbReference>
<accession>A0ABT9ZT67</accession>
<dbReference type="InterPro" id="IPR050248">
    <property type="entry name" value="Polysacc_deacetylase_ArnD"/>
</dbReference>
<dbReference type="EMBL" id="JAUSUG010000004">
    <property type="protein sequence ID" value="MDQ0253947.1"/>
    <property type="molecule type" value="Genomic_DNA"/>
</dbReference>
<dbReference type="Pfam" id="PF01522">
    <property type="entry name" value="Polysacc_deac_1"/>
    <property type="match status" value="1"/>
</dbReference>
<organism evidence="2 3">
    <name type="scientific">Evansella vedderi</name>
    <dbReference type="NCBI Taxonomy" id="38282"/>
    <lineage>
        <taxon>Bacteria</taxon>
        <taxon>Bacillati</taxon>
        <taxon>Bacillota</taxon>
        <taxon>Bacilli</taxon>
        <taxon>Bacillales</taxon>
        <taxon>Bacillaceae</taxon>
        <taxon>Evansella</taxon>
    </lineage>
</organism>
<evidence type="ECO:0000259" key="1">
    <source>
        <dbReference type="PROSITE" id="PS51677"/>
    </source>
</evidence>
<dbReference type="InterPro" id="IPR011330">
    <property type="entry name" value="Glyco_hydro/deAcase_b/a-brl"/>
</dbReference>
<evidence type="ECO:0000313" key="3">
    <source>
        <dbReference type="Proteomes" id="UP001230005"/>
    </source>
</evidence>
<dbReference type="Gene3D" id="3.20.20.370">
    <property type="entry name" value="Glycoside hydrolase/deacetylase"/>
    <property type="match status" value="1"/>
</dbReference>
<comment type="caution">
    <text evidence="2">The sequence shown here is derived from an EMBL/GenBank/DDBJ whole genome shotgun (WGS) entry which is preliminary data.</text>
</comment>
<dbReference type="NCBIfam" id="TIGR02884">
    <property type="entry name" value="spore_pdaA"/>
    <property type="match status" value="1"/>
</dbReference>
<dbReference type="GO" id="GO:0016787">
    <property type="term" value="F:hydrolase activity"/>
    <property type="evidence" value="ECO:0007669"/>
    <property type="project" value="UniProtKB-KW"/>
</dbReference>
<dbReference type="PANTHER" id="PTHR10587:SF78">
    <property type="entry name" value="PEPTIDOGLYCAN-N-ACETYLMURAMIC ACID DEACETYLASE PDAA"/>
    <property type="match status" value="1"/>
</dbReference>
<protein>
    <submittedName>
        <fullName evidence="2">Peptidoglycan-N-acetylmuramic acid deacetylase</fullName>
        <ecNumber evidence="2">3.5.1.-</ecNumber>
    </submittedName>
</protein>
<feature type="domain" description="NodB homology" evidence="1">
    <location>
        <begin position="76"/>
        <end position="257"/>
    </location>
</feature>
<sequence>MKQANYYSITKLIVLTLMLLIAAAVVMPKISNAESNEKYNWSFNPAKNNEPATTEPIYEELLNKYGGFYIGDTNEKELYLTFDNGYENGYTAEVLDVLKEKNVPAAFFITGHYLKEEQDLVKRMIDEGHIVGNHSYHHPSLPDVSDERLKKELESLRELYEEVTGRDDMRYLRPPQGTFSERTLARSAELGYINVFWSFAYKDWEINNQKGWKYAYDSIMKRVHPGAILLLHSVSSDNAEALPKVIDDLEKEGYTFKSLDELAMKRSLLPITMKNIKK</sequence>
<evidence type="ECO:0000313" key="2">
    <source>
        <dbReference type="EMBL" id="MDQ0253947.1"/>
    </source>
</evidence>
<keyword evidence="3" id="KW-1185">Reference proteome</keyword>
<dbReference type="EC" id="3.5.1.-" evidence="2"/>
<proteinExistence type="predicted"/>
<dbReference type="InterPro" id="IPR014235">
    <property type="entry name" value="Spore_PdaA"/>
</dbReference>
<keyword evidence="2" id="KW-0378">Hydrolase</keyword>
<name>A0ABT9ZT67_9BACI</name>
<dbReference type="InterPro" id="IPR002509">
    <property type="entry name" value="NODB_dom"/>
</dbReference>
<reference evidence="2 3" key="1">
    <citation type="submission" date="2023-07" db="EMBL/GenBank/DDBJ databases">
        <title>Genomic Encyclopedia of Type Strains, Phase IV (KMG-IV): sequencing the most valuable type-strain genomes for metagenomic binning, comparative biology and taxonomic classification.</title>
        <authorList>
            <person name="Goeker M."/>
        </authorList>
    </citation>
    <scope>NUCLEOTIDE SEQUENCE [LARGE SCALE GENOMIC DNA]</scope>
    <source>
        <strain evidence="2 3">DSM 9768</strain>
    </source>
</reference>
<dbReference type="PANTHER" id="PTHR10587">
    <property type="entry name" value="GLYCOSYL TRANSFERASE-RELATED"/>
    <property type="match status" value="1"/>
</dbReference>
<dbReference type="SUPFAM" id="SSF88713">
    <property type="entry name" value="Glycoside hydrolase/deacetylase"/>
    <property type="match status" value="1"/>
</dbReference>